<dbReference type="GO" id="GO:0180022">
    <property type="term" value="C:RQC-trigger complex"/>
    <property type="evidence" value="ECO:0007669"/>
    <property type="project" value="InterPro"/>
</dbReference>
<feature type="domain" description="ASCH" evidence="1">
    <location>
        <begin position="370"/>
        <end position="480"/>
    </location>
</feature>
<dbReference type="PANTHER" id="PTHR12963">
    <property type="entry name" value="THYROID RECEPTOR INTERACTING PROTEIN RELATED"/>
    <property type="match status" value="1"/>
</dbReference>
<dbReference type="EMBL" id="GEDC01029967">
    <property type="protein sequence ID" value="JAS07331.1"/>
    <property type="molecule type" value="Transcribed_RNA"/>
</dbReference>
<accession>A0A1B6C1E5</accession>
<dbReference type="InterPro" id="IPR007374">
    <property type="entry name" value="ASCH_domain"/>
</dbReference>
<dbReference type="AlphaFoldDB" id="A0A1B6C1E5"/>
<dbReference type="Pfam" id="PF23134">
    <property type="entry name" value="TRIP4_3rd"/>
    <property type="match status" value="1"/>
</dbReference>
<dbReference type="InterPro" id="IPR009349">
    <property type="entry name" value="TRIP4/RQT4_C2HC5_Znf"/>
</dbReference>
<dbReference type="InterPro" id="IPR039128">
    <property type="entry name" value="TRIP4-like"/>
</dbReference>
<evidence type="ECO:0000313" key="2">
    <source>
        <dbReference type="EMBL" id="JAS07331.1"/>
    </source>
</evidence>
<name>A0A1B6C1E5_9HEMI</name>
<dbReference type="GO" id="GO:0008270">
    <property type="term" value="F:zinc ion binding"/>
    <property type="evidence" value="ECO:0007669"/>
    <property type="project" value="InterPro"/>
</dbReference>
<proteinExistence type="predicted"/>
<dbReference type="Pfam" id="PF06221">
    <property type="entry name" value="zf-C2HC5"/>
    <property type="match status" value="1"/>
</dbReference>
<dbReference type="CDD" id="cd06554">
    <property type="entry name" value="ASCH_ASC-1_like"/>
    <property type="match status" value="1"/>
</dbReference>
<dbReference type="GO" id="GO:0005634">
    <property type="term" value="C:nucleus"/>
    <property type="evidence" value="ECO:0007669"/>
    <property type="project" value="InterPro"/>
</dbReference>
<dbReference type="Pfam" id="PF04266">
    <property type="entry name" value="ASCH"/>
    <property type="match status" value="1"/>
</dbReference>
<dbReference type="InterPro" id="IPR056994">
    <property type="entry name" value="TRI4_N"/>
</dbReference>
<dbReference type="Pfam" id="PF23135">
    <property type="entry name" value="TRI4_N"/>
    <property type="match status" value="1"/>
</dbReference>
<protein>
    <recommendedName>
        <fullName evidence="1">ASCH domain-containing protein</fullName>
    </recommendedName>
</protein>
<sequence length="521" mass="60281">MSTEWLSSRLSDLLEFPVPKDMTEYIDSITNDRDLEDYLKTLLDFTKKNHKLFFQELLHRRKGKVAQDGYKKSEVDMNYIAPKTDKKKKGKNKNEDIVVEETVESSQPSQDKVKKKTKFVNLYSQEGRARDVILLKGRHLCTCEASKHKLINNCLSCGRIICEQEGSGPCLFCGELVVSREEQNFINTGTKQANQLLQKLMDQKPPGWKAAIEQRDRLLEYDRNSTKRTRVIDDQSDYFSPSTTVWLSQEERDYLAKKEEESLAYKHQSRINKPIKFSLVDGRAVDLTFEYEDFYNHEESLVEDIENNFRTLSFLSDEDDGDIHPSMANMKPKFQESCILEHGSRLDTKTSLSRIQDKEYLEMVDEGYCLSMHQPWASLLVAGIKKHEGRDWYTSHRGRLWIAATSKQPDKKQIEELKHVYTFNQGDELKSPVLYPVSCLLGSVLVTECLGQEEYRIKFPDGESESPFVFICEDPQELPIRFPIQGKPKIYRLDPKIHEAAQNTMMRAAKIRAQKAKQSAG</sequence>
<evidence type="ECO:0000259" key="1">
    <source>
        <dbReference type="SMART" id="SM01022"/>
    </source>
</evidence>
<reference evidence="2" key="1">
    <citation type="submission" date="2015-12" db="EMBL/GenBank/DDBJ databases">
        <title>De novo transcriptome assembly of four potential Pierce s Disease insect vectors from Arizona vineyards.</title>
        <authorList>
            <person name="Tassone E.E."/>
        </authorList>
    </citation>
    <scope>NUCLEOTIDE SEQUENCE</scope>
</reference>
<organism evidence="2">
    <name type="scientific">Clastoptera arizonana</name>
    <name type="common">Arizona spittle bug</name>
    <dbReference type="NCBI Taxonomy" id="38151"/>
    <lineage>
        <taxon>Eukaryota</taxon>
        <taxon>Metazoa</taxon>
        <taxon>Ecdysozoa</taxon>
        <taxon>Arthropoda</taxon>
        <taxon>Hexapoda</taxon>
        <taxon>Insecta</taxon>
        <taxon>Pterygota</taxon>
        <taxon>Neoptera</taxon>
        <taxon>Paraneoptera</taxon>
        <taxon>Hemiptera</taxon>
        <taxon>Auchenorrhyncha</taxon>
        <taxon>Cercopoidea</taxon>
        <taxon>Clastopteridae</taxon>
        <taxon>Clastoptera</taxon>
    </lineage>
</organism>
<dbReference type="SUPFAM" id="SSF88697">
    <property type="entry name" value="PUA domain-like"/>
    <property type="match status" value="1"/>
</dbReference>
<dbReference type="SMART" id="SM01022">
    <property type="entry name" value="ASCH"/>
    <property type="match status" value="1"/>
</dbReference>
<dbReference type="InterPro" id="IPR015947">
    <property type="entry name" value="PUA-like_sf"/>
</dbReference>
<dbReference type="PANTHER" id="PTHR12963:SF4">
    <property type="entry name" value="ACTIVATING SIGNAL COINTEGRATOR 1"/>
    <property type="match status" value="1"/>
</dbReference>
<gene>
    <name evidence="2" type="ORF">g.31178</name>
</gene>
<dbReference type="InterPro" id="IPR056993">
    <property type="entry name" value="TRIP4_3rd_dom"/>
</dbReference>
<dbReference type="GO" id="GO:0072344">
    <property type="term" value="P:rescue of stalled ribosome"/>
    <property type="evidence" value="ECO:0007669"/>
    <property type="project" value="InterPro"/>
</dbReference>
<dbReference type="FunFam" id="2.30.130.30:FF:000006">
    <property type="entry name" value="Putative_zinc_finger_motif_-_C2HC5-type /ASCH_domain_containing_protein_-_putative"/>
    <property type="match status" value="1"/>
</dbReference>
<dbReference type="Gene3D" id="2.30.130.30">
    <property type="entry name" value="Hypothetical protein"/>
    <property type="match status" value="1"/>
</dbReference>